<evidence type="ECO:0000256" key="1">
    <source>
        <dbReference type="ARBA" id="ARBA00011900"/>
    </source>
</evidence>
<comment type="catalytic activity">
    <reaction evidence="4">
        <text>a 2'-deoxyadenosine in DNA + S-adenosyl-L-methionine = an N(6)-methyl-2'-deoxyadenosine in DNA + S-adenosyl-L-homocysteine + H(+)</text>
        <dbReference type="Rhea" id="RHEA:15197"/>
        <dbReference type="Rhea" id="RHEA-COMP:12418"/>
        <dbReference type="Rhea" id="RHEA-COMP:12419"/>
        <dbReference type="ChEBI" id="CHEBI:15378"/>
        <dbReference type="ChEBI" id="CHEBI:57856"/>
        <dbReference type="ChEBI" id="CHEBI:59789"/>
        <dbReference type="ChEBI" id="CHEBI:90615"/>
        <dbReference type="ChEBI" id="CHEBI:90616"/>
        <dbReference type="EC" id="2.1.1.72"/>
    </reaction>
</comment>
<dbReference type="InterPro" id="IPR046820">
    <property type="entry name" value="MmeI_TRD"/>
</dbReference>
<comment type="caution">
    <text evidence="8">The sequence shown here is derived from an EMBL/GenBank/DDBJ whole genome shotgun (WGS) entry which is preliminary data.</text>
</comment>
<dbReference type="PANTHER" id="PTHR33841:SF1">
    <property type="entry name" value="DNA METHYLTRANSFERASE A"/>
    <property type="match status" value="1"/>
</dbReference>
<dbReference type="EMBL" id="JAATJH010000008">
    <property type="protein sequence ID" value="NJC28076.1"/>
    <property type="molecule type" value="Genomic_DNA"/>
</dbReference>
<dbReference type="InterPro" id="IPR002052">
    <property type="entry name" value="DNA_methylase_N6_adenine_CS"/>
</dbReference>
<dbReference type="InterPro" id="IPR046816">
    <property type="entry name" value="MmeI_Mtase"/>
</dbReference>
<keyword evidence="3" id="KW-0808">Transferase</keyword>
<feature type="domain" description="MmeI-like target recognition" evidence="6">
    <location>
        <begin position="518"/>
        <end position="677"/>
    </location>
</feature>
<name>A0ABX0XFH8_9BACT</name>
<dbReference type="Proteomes" id="UP000770785">
    <property type="component" value="Unassembled WGS sequence"/>
</dbReference>
<organism evidence="8 9">
    <name type="scientific">Neolewinella antarctica</name>
    <dbReference type="NCBI Taxonomy" id="442734"/>
    <lineage>
        <taxon>Bacteria</taxon>
        <taxon>Pseudomonadati</taxon>
        <taxon>Bacteroidota</taxon>
        <taxon>Saprospiria</taxon>
        <taxon>Saprospirales</taxon>
        <taxon>Lewinellaceae</taxon>
        <taxon>Neolewinella</taxon>
    </lineage>
</organism>
<keyword evidence="2" id="KW-0489">Methyltransferase</keyword>
<dbReference type="PROSITE" id="PS00092">
    <property type="entry name" value="N6_MTASE"/>
    <property type="match status" value="1"/>
</dbReference>
<dbReference type="PRINTS" id="PR00507">
    <property type="entry name" value="N12N6MTFRASE"/>
</dbReference>
<evidence type="ECO:0000313" key="8">
    <source>
        <dbReference type="EMBL" id="NJC28076.1"/>
    </source>
</evidence>
<dbReference type="InterPro" id="IPR046819">
    <property type="entry name" value="MmeI_hel"/>
</dbReference>
<evidence type="ECO:0000256" key="3">
    <source>
        <dbReference type="ARBA" id="ARBA00022679"/>
    </source>
</evidence>
<sequence>MRCLFTMFAEDVGLLEDRAFTRLLEDCRRKPVSFVPKITELWNKMNTGGYSVVLDAQIRRFNGGLFADTTAVALNEDQVQLLLEAANADWKEVEPAIFGTLLERALDPRERHKLGAHYTPRAYVERLVQPTIMEPLRREWDGVQAAALKLTNEGKNDAAVVTIERFLQRLADLRVLDPACGSANFLYVTLELLKRLEGEVRNVLRGLGQGQISIGLTGATITPENMLGIELNPRAAKIAELVLWIGYLQWHLRSTGDLADLGDPVLRDYHNIENRDAVLAWDHAEDVLDDDGNPVTRWDGVTYKTHPVTGEQVPDDLARTRVQRLVGAKATTWPRADFIVGNPPFIGDKRMNDTLGKEYVTALRKVYSKLPNSIDFVMYWWFKSGLEVHSGNSVQFGLITTNSIKQTFNRRVIEEFLNHKKPLSLKFAIPDHPWVDSQDGAAVRIAMSVVSKGEEEGVLNKIGTDNILFAQIGKIYSDLTIGANIAGTITLAANINVASIGVVLIGKGFFVDETFPQSEIVKEFIGGRDITQNNRNLRVIDAFGLEIQQLLSEYPREYQWLRDKVKPIRDQNNRKVRRDNWWIFGEPNPSLRDRVIGLEKIIVTPRTAKHRFFTLLNSSTVPESEVICITLDDNYFLGVLSSKIHTLFADLAGGRMGIGNDSRYMHSRTFETFPFPTPTEPQKIHIRNLAERLDAHRKRQQTQHEKLTMTGMYNVLEQVRAGEPLTDKEKNIYDHGLVGILRELHDELDAAVALAYGWPADLEEQEILQRLVDLNAVRAAEEARGLVRWLRPEYQAPDEVRGVQSALELDDDAPAPVVVEARKWPATLAARATALRELLAVAGERDLSLAAVATAFKPKLTKTKLAEAEGLLDTLVALGQAEVGDGGWHLV</sequence>
<evidence type="ECO:0000259" key="6">
    <source>
        <dbReference type="Pfam" id="PF20466"/>
    </source>
</evidence>
<dbReference type="EC" id="2.1.1.72" evidence="1"/>
<dbReference type="InterPro" id="IPR029063">
    <property type="entry name" value="SAM-dependent_MTases_sf"/>
</dbReference>
<dbReference type="Pfam" id="PF20473">
    <property type="entry name" value="MmeI_Mtase"/>
    <property type="match status" value="1"/>
</dbReference>
<dbReference type="RefSeq" id="WP_168039761.1">
    <property type="nucleotide sequence ID" value="NZ_JAATJH010000008.1"/>
</dbReference>
<dbReference type="Pfam" id="PF20466">
    <property type="entry name" value="MmeI_TRD"/>
    <property type="match status" value="1"/>
</dbReference>
<feature type="domain" description="MmeI-like helicase spacer" evidence="5">
    <location>
        <begin position="1"/>
        <end position="66"/>
    </location>
</feature>
<dbReference type="InterPro" id="IPR050953">
    <property type="entry name" value="N4_N6_ade-DNA_methylase"/>
</dbReference>
<keyword evidence="9" id="KW-1185">Reference proteome</keyword>
<gene>
    <name evidence="8" type="ORF">GGR27_003595</name>
</gene>
<reference evidence="8 9" key="1">
    <citation type="submission" date="2020-03" db="EMBL/GenBank/DDBJ databases">
        <title>Genomic Encyclopedia of Type Strains, Phase IV (KMG-IV): sequencing the most valuable type-strain genomes for metagenomic binning, comparative biology and taxonomic classification.</title>
        <authorList>
            <person name="Goeker M."/>
        </authorList>
    </citation>
    <scope>NUCLEOTIDE SEQUENCE [LARGE SCALE GENOMIC DNA]</scope>
    <source>
        <strain evidence="8 9">DSM 105096</strain>
    </source>
</reference>
<evidence type="ECO:0000313" key="9">
    <source>
        <dbReference type="Proteomes" id="UP000770785"/>
    </source>
</evidence>
<dbReference type="PANTHER" id="PTHR33841">
    <property type="entry name" value="DNA METHYLTRANSFERASE YEEA-RELATED"/>
    <property type="match status" value="1"/>
</dbReference>
<evidence type="ECO:0000259" key="7">
    <source>
        <dbReference type="Pfam" id="PF20473"/>
    </source>
</evidence>
<feature type="domain" description="MmeI-like DNA-methyltransferase" evidence="7">
    <location>
        <begin position="161"/>
        <end position="448"/>
    </location>
</feature>
<evidence type="ECO:0000256" key="2">
    <source>
        <dbReference type="ARBA" id="ARBA00022603"/>
    </source>
</evidence>
<evidence type="ECO:0000259" key="5">
    <source>
        <dbReference type="Pfam" id="PF20465"/>
    </source>
</evidence>
<dbReference type="Gene3D" id="3.40.50.150">
    <property type="entry name" value="Vaccinia Virus protein VP39"/>
    <property type="match status" value="1"/>
</dbReference>
<evidence type="ECO:0000256" key="4">
    <source>
        <dbReference type="ARBA" id="ARBA00047942"/>
    </source>
</evidence>
<accession>A0ABX0XFH8</accession>
<dbReference type="SUPFAM" id="SSF53335">
    <property type="entry name" value="S-adenosyl-L-methionine-dependent methyltransferases"/>
    <property type="match status" value="1"/>
</dbReference>
<proteinExistence type="predicted"/>
<dbReference type="Pfam" id="PF20465">
    <property type="entry name" value="MmeI_hel"/>
    <property type="match status" value="1"/>
</dbReference>
<protein>
    <recommendedName>
        <fullName evidence="1">site-specific DNA-methyltransferase (adenine-specific)</fullName>
        <ecNumber evidence="1">2.1.1.72</ecNumber>
    </recommendedName>
</protein>